<gene>
    <name evidence="4" type="ORF">BCR42DRAFT_70481</name>
</gene>
<organism evidence="4 5">
    <name type="scientific">Absidia repens</name>
    <dbReference type="NCBI Taxonomy" id="90262"/>
    <lineage>
        <taxon>Eukaryota</taxon>
        <taxon>Fungi</taxon>
        <taxon>Fungi incertae sedis</taxon>
        <taxon>Mucoromycota</taxon>
        <taxon>Mucoromycotina</taxon>
        <taxon>Mucoromycetes</taxon>
        <taxon>Mucorales</taxon>
        <taxon>Cunninghamellaceae</taxon>
        <taxon>Absidia</taxon>
    </lineage>
</organism>
<dbReference type="GO" id="GO:0061499">
    <property type="term" value="C:outer plaque of mitotic spindle pole body"/>
    <property type="evidence" value="ECO:0007669"/>
    <property type="project" value="TreeGrafter"/>
</dbReference>
<sequence>MIALLWLGIGSFYFLRTLLAENNKLGCCQALQQMHGLVKLMLRGNVIEKLKFDNASLYQLQVLDVSSNRIQAIGILNGIPKLQELNLDNNNIEIIQIEQPITTLRILKLNYNRLHGFNGLLFPNLKILYLDKNRLVRISALSSMRHLDALSLRDQGGQQLQANMKYLKDTRKLYLSGMPIKQLNNVIHFNNLEYLELCSGQLEELPHDFALQVPQLRILYLSHNYLKHIGPLQHHRRLQKLILIDNRFEKLGGLLETLRTLPRLHVLDIRRNPINWKMYDEILYTGIVKSKKGRMHPLCHYLGPEYDTTWISRDASYFQALPKHWQRRRNMYRALCITETSQKLEIFDNIPITTEELALATTIVNEYVVNQPQL</sequence>
<dbReference type="PROSITE" id="PS51450">
    <property type="entry name" value="LRR"/>
    <property type="match status" value="4"/>
</dbReference>
<dbReference type="PANTHER" id="PTHR47566:SF1">
    <property type="entry name" value="PROTEIN NUD1"/>
    <property type="match status" value="1"/>
</dbReference>
<dbReference type="GO" id="GO:1902412">
    <property type="term" value="P:regulation of mitotic cytokinesis"/>
    <property type="evidence" value="ECO:0007669"/>
    <property type="project" value="TreeGrafter"/>
</dbReference>
<dbReference type="SUPFAM" id="SSF52058">
    <property type="entry name" value="L domain-like"/>
    <property type="match status" value="1"/>
</dbReference>
<keyword evidence="3" id="KW-0732">Signal</keyword>
<accession>A0A1X2IB38</accession>
<dbReference type="InterPro" id="IPR003591">
    <property type="entry name" value="Leu-rich_rpt_typical-subtyp"/>
</dbReference>
<comment type="caution">
    <text evidence="4">The sequence shown here is derived from an EMBL/GenBank/DDBJ whole genome shotgun (WGS) entry which is preliminary data.</text>
</comment>
<evidence type="ECO:0000313" key="4">
    <source>
        <dbReference type="EMBL" id="ORZ13058.1"/>
    </source>
</evidence>
<evidence type="ECO:0000256" key="2">
    <source>
        <dbReference type="ARBA" id="ARBA00022737"/>
    </source>
</evidence>
<dbReference type="EMBL" id="MCGE01000017">
    <property type="protein sequence ID" value="ORZ13058.1"/>
    <property type="molecule type" value="Genomic_DNA"/>
</dbReference>
<dbReference type="Pfam" id="PF12799">
    <property type="entry name" value="LRR_4"/>
    <property type="match status" value="1"/>
</dbReference>
<evidence type="ECO:0000256" key="1">
    <source>
        <dbReference type="ARBA" id="ARBA00022614"/>
    </source>
</evidence>
<dbReference type="PANTHER" id="PTHR47566">
    <property type="match status" value="1"/>
</dbReference>
<keyword evidence="1" id="KW-0433">Leucine-rich repeat</keyword>
<feature type="signal peptide" evidence="3">
    <location>
        <begin position="1"/>
        <end position="20"/>
    </location>
</feature>
<evidence type="ECO:0000256" key="3">
    <source>
        <dbReference type="SAM" id="SignalP"/>
    </source>
</evidence>
<reference evidence="4 5" key="1">
    <citation type="submission" date="2016-07" db="EMBL/GenBank/DDBJ databases">
        <title>Pervasive Adenine N6-methylation of Active Genes in Fungi.</title>
        <authorList>
            <consortium name="DOE Joint Genome Institute"/>
            <person name="Mondo S.J."/>
            <person name="Dannebaum R.O."/>
            <person name="Kuo R.C."/>
            <person name="Labutti K."/>
            <person name="Haridas S."/>
            <person name="Kuo A."/>
            <person name="Salamov A."/>
            <person name="Ahrendt S.R."/>
            <person name="Lipzen A."/>
            <person name="Sullivan W."/>
            <person name="Andreopoulos W.B."/>
            <person name="Clum A."/>
            <person name="Lindquist E."/>
            <person name="Daum C."/>
            <person name="Ramamoorthy G.K."/>
            <person name="Gryganskyi A."/>
            <person name="Culley D."/>
            <person name="Magnuson J.K."/>
            <person name="James T.Y."/>
            <person name="O'Malley M.A."/>
            <person name="Stajich J.E."/>
            <person name="Spatafora J.W."/>
            <person name="Visel A."/>
            <person name="Grigoriev I.V."/>
        </authorList>
    </citation>
    <scope>NUCLEOTIDE SEQUENCE [LARGE SCALE GENOMIC DNA]</scope>
    <source>
        <strain evidence="4 5">NRRL 1336</strain>
    </source>
</reference>
<dbReference type="GO" id="GO:0031028">
    <property type="term" value="P:septation initiation signaling"/>
    <property type="evidence" value="ECO:0007669"/>
    <property type="project" value="TreeGrafter"/>
</dbReference>
<proteinExistence type="predicted"/>
<dbReference type="InterPro" id="IPR032675">
    <property type="entry name" value="LRR_dom_sf"/>
</dbReference>
<dbReference type="AlphaFoldDB" id="A0A1X2IB38"/>
<dbReference type="GO" id="GO:0035591">
    <property type="term" value="F:signaling adaptor activity"/>
    <property type="evidence" value="ECO:0007669"/>
    <property type="project" value="TreeGrafter"/>
</dbReference>
<dbReference type="InterPro" id="IPR052574">
    <property type="entry name" value="CDIRP"/>
</dbReference>
<feature type="chain" id="PRO_5012417010" evidence="3">
    <location>
        <begin position="21"/>
        <end position="374"/>
    </location>
</feature>
<dbReference type="InterPro" id="IPR025875">
    <property type="entry name" value="Leu-rich_rpt_4"/>
</dbReference>
<keyword evidence="5" id="KW-1185">Reference proteome</keyword>
<protein>
    <submittedName>
        <fullName evidence="4">Uncharacterized protein</fullName>
    </submittedName>
</protein>
<dbReference type="SMART" id="SM00369">
    <property type="entry name" value="LRR_TYP"/>
    <property type="match status" value="6"/>
</dbReference>
<dbReference type="STRING" id="90262.A0A1X2IB38"/>
<evidence type="ECO:0000313" key="5">
    <source>
        <dbReference type="Proteomes" id="UP000193560"/>
    </source>
</evidence>
<dbReference type="InterPro" id="IPR001611">
    <property type="entry name" value="Leu-rich_rpt"/>
</dbReference>
<dbReference type="Gene3D" id="3.80.10.10">
    <property type="entry name" value="Ribonuclease Inhibitor"/>
    <property type="match status" value="2"/>
</dbReference>
<dbReference type="Proteomes" id="UP000193560">
    <property type="component" value="Unassembled WGS sequence"/>
</dbReference>
<dbReference type="OrthoDB" id="7451790at2759"/>
<name>A0A1X2IB38_9FUNG</name>
<keyword evidence="2" id="KW-0677">Repeat</keyword>
<dbReference type="Pfam" id="PF13855">
    <property type="entry name" value="LRR_8"/>
    <property type="match status" value="1"/>
</dbReference>